<sequence>MFTSDRKITQRFPNITAQSEIFAVNLRKKYVTFVLCLCDSDTVAERRALMENIYPRLYLYCKQRGYDFRMVDLRWGVGDPVAECHDTAELHVENLQRCQKTQGPNIVVGFHPIVLADHSLWHSIISLSYY</sequence>
<dbReference type="AlphaFoldDB" id="A0A4W6FA55"/>
<organism evidence="1 2">
    <name type="scientific">Lates calcarifer</name>
    <name type="common">Barramundi</name>
    <name type="synonym">Holocentrus calcarifer</name>
    <dbReference type="NCBI Taxonomy" id="8187"/>
    <lineage>
        <taxon>Eukaryota</taxon>
        <taxon>Metazoa</taxon>
        <taxon>Chordata</taxon>
        <taxon>Craniata</taxon>
        <taxon>Vertebrata</taxon>
        <taxon>Euteleostomi</taxon>
        <taxon>Actinopterygii</taxon>
        <taxon>Neopterygii</taxon>
        <taxon>Teleostei</taxon>
        <taxon>Neoteleostei</taxon>
        <taxon>Acanthomorphata</taxon>
        <taxon>Carangaria</taxon>
        <taxon>Carangaria incertae sedis</taxon>
        <taxon>Centropomidae</taxon>
        <taxon>Lates</taxon>
    </lineage>
</organism>
<dbReference type="Ensembl" id="ENSLCAT00010048577.1">
    <property type="protein sequence ID" value="ENSLCAP00010047413.1"/>
    <property type="gene ID" value="ENSLCAG00010022006.1"/>
</dbReference>
<protein>
    <recommendedName>
        <fullName evidence="3">DUF4062 domain-containing protein</fullName>
    </recommendedName>
</protein>
<dbReference type="PANTHER" id="PTHR19871:SF43">
    <property type="entry name" value="SI:CH211-212K18.6"/>
    <property type="match status" value="1"/>
</dbReference>
<evidence type="ECO:0008006" key="3">
    <source>
        <dbReference type="Google" id="ProtNLM"/>
    </source>
</evidence>
<accession>A0A4W6FA55</accession>
<reference evidence="1" key="3">
    <citation type="submission" date="2025-09" db="UniProtKB">
        <authorList>
            <consortium name="Ensembl"/>
        </authorList>
    </citation>
    <scope>IDENTIFICATION</scope>
</reference>
<keyword evidence="2" id="KW-1185">Reference proteome</keyword>
<dbReference type="InterPro" id="IPR052752">
    <property type="entry name" value="NACHT-WD_repeat"/>
</dbReference>
<evidence type="ECO:0000313" key="1">
    <source>
        <dbReference type="Ensembl" id="ENSLCAP00010047413.1"/>
    </source>
</evidence>
<dbReference type="STRING" id="8187.ENSLCAP00010047413"/>
<name>A0A4W6FA55_LATCA</name>
<dbReference type="InParanoid" id="A0A4W6FA55"/>
<proteinExistence type="predicted"/>
<evidence type="ECO:0000313" key="2">
    <source>
        <dbReference type="Proteomes" id="UP000314980"/>
    </source>
</evidence>
<reference evidence="1" key="2">
    <citation type="submission" date="2025-08" db="UniProtKB">
        <authorList>
            <consortium name="Ensembl"/>
        </authorList>
    </citation>
    <scope>IDENTIFICATION</scope>
</reference>
<reference evidence="2" key="1">
    <citation type="submission" date="2015-09" db="EMBL/GenBank/DDBJ databases">
        <authorList>
            <person name="Sai Rama Sridatta P."/>
        </authorList>
    </citation>
    <scope>NUCLEOTIDE SEQUENCE [LARGE SCALE GENOMIC DNA]</scope>
</reference>
<dbReference type="GeneTree" id="ENSGT00940000167021"/>
<dbReference type="PANTHER" id="PTHR19871">
    <property type="entry name" value="BETA TRANSDUCIN-RELATED PROTEIN"/>
    <property type="match status" value="1"/>
</dbReference>
<dbReference type="Proteomes" id="UP000314980">
    <property type="component" value="Unassembled WGS sequence"/>
</dbReference>